<evidence type="ECO:0000313" key="2">
    <source>
        <dbReference type="Proteomes" id="UP001148786"/>
    </source>
</evidence>
<organism evidence="1 2">
    <name type="scientific">Agrocybe chaxingu</name>
    <dbReference type="NCBI Taxonomy" id="84603"/>
    <lineage>
        <taxon>Eukaryota</taxon>
        <taxon>Fungi</taxon>
        <taxon>Dikarya</taxon>
        <taxon>Basidiomycota</taxon>
        <taxon>Agaricomycotina</taxon>
        <taxon>Agaricomycetes</taxon>
        <taxon>Agaricomycetidae</taxon>
        <taxon>Agaricales</taxon>
        <taxon>Agaricineae</taxon>
        <taxon>Strophariaceae</taxon>
        <taxon>Agrocybe</taxon>
    </lineage>
</organism>
<dbReference type="EMBL" id="JANKHO010001456">
    <property type="protein sequence ID" value="KAJ3501311.1"/>
    <property type="molecule type" value="Genomic_DNA"/>
</dbReference>
<accession>A0A9W8JTG1</accession>
<dbReference type="Proteomes" id="UP001148786">
    <property type="component" value="Unassembled WGS sequence"/>
</dbReference>
<proteinExistence type="predicted"/>
<name>A0A9W8JTG1_9AGAR</name>
<comment type="caution">
    <text evidence="1">The sequence shown here is derived from an EMBL/GenBank/DDBJ whole genome shotgun (WGS) entry which is preliminary data.</text>
</comment>
<protein>
    <submittedName>
        <fullName evidence="1">Uncharacterized protein</fullName>
    </submittedName>
</protein>
<evidence type="ECO:0000313" key="1">
    <source>
        <dbReference type="EMBL" id="KAJ3501311.1"/>
    </source>
</evidence>
<reference evidence="1" key="1">
    <citation type="submission" date="2022-07" db="EMBL/GenBank/DDBJ databases">
        <title>Genome Sequence of Agrocybe chaxingu.</title>
        <authorList>
            <person name="Buettner E."/>
        </authorList>
    </citation>
    <scope>NUCLEOTIDE SEQUENCE</scope>
    <source>
        <strain evidence="1">MP-N11</strain>
    </source>
</reference>
<dbReference type="AlphaFoldDB" id="A0A9W8JTG1"/>
<gene>
    <name evidence="1" type="ORF">NLJ89_g9396</name>
</gene>
<sequence length="138" mass="14896">MTPQAPTLNLGFVEVWDARRWRDDEKSAEPFAAGPLRGPSLGLSVEGNGEPTLRVAPLLRSPPFGEFLALLSLVPLVDPSPNPWKMVVVVERLCVAIDAFDVSHSSRVWKVYAFSLASAVVGGLAPDAGQTFSMSCWC</sequence>
<keyword evidence="2" id="KW-1185">Reference proteome</keyword>